<proteinExistence type="predicted"/>
<evidence type="ECO:0000313" key="4">
    <source>
        <dbReference type="Proteomes" id="UP000266067"/>
    </source>
</evidence>
<dbReference type="Gene3D" id="3.60.21.10">
    <property type="match status" value="1"/>
</dbReference>
<evidence type="ECO:0000259" key="2">
    <source>
        <dbReference type="Pfam" id="PF00149"/>
    </source>
</evidence>
<reference evidence="3 4" key="1">
    <citation type="submission" date="2018-08" db="EMBL/GenBank/DDBJ databases">
        <title>Proposal of Muricauda 72 sp.nov. and Muricauda NH166 sp.nov., isolated from seawater.</title>
        <authorList>
            <person name="Cheng H."/>
            <person name="Wu Y.-H."/>
            <person name="Guo L.-L."/>
            <person name="Xu X.-W."/>
        </authorList>
    </citation>
    <scope>NUCLEOTIDE SEQUENCE [LARGE SCALE GENOMIC DNA]</scope>
    <source>
        <strain evidence="3 4">KCTC 22173</strain>
    </source>
</reference>
<dbReference type="OrthoDB" id="7550081at2"/>
<accession>A0A3A1NB20</accession>
<comment type="caution">
    <text evidence="3">The sequence shown here is derived from an EMBL/GenBank/DDBJ whole genome shotgun (WGS) entry which is preliminary data.</text>
</comment>
<dbReference type="RefSeq" id="WP_119606372.1">
    <property type="nucleotide sequence ID" value="NZ_QXFH01000060.1"/>
</dbReference>
<dbReference type="EMBL" id="QXFH01000060">
    <property type="protein sequence ID" value="RIV36695.1"/>
    <property type="molecule type" value="Genomic_DNA"/>
</dbReference>
<organism evidence="3 4">
    <name type="scientific">Flagellimonas lutimaris</name>
    <dbReference type="NCBI Taxonomy" id="475082"/>
    <lineage>
        <taxon>Bacteria</taxon>
        <taxon>Pseudomonadati</taxon>
        <taxon>Bacteroidota</taxon>
        <taxon>Flavobacteriia</taxon>
        <taxon>Flavobacteriales</taxon>
        <taxon>Flavobacteriaceae</taxon>
        <taxon>Flagellimonas</taxon>
    </lineage>
</organism>
<feature type="domain" description="Calcineurin-like phosphoesterase" evidence="2">
    <location>
        <begin position="119"/>
        <end position="337"/>
    </location>
</feature>
<evidence type="ECO:0000313" key="3">
    <source>
        <dbReference type="EMBL" id="RIV36695.1"/>
    </source>
</evidence>
<gene>
    <name evidence="3" type="ORF">D2V08_01560</name>
</gene>
<dbReference type="InterPro" id="IPR004843">
    <property type="entry name" value="Calcineurin-like_PHP"/>
</dbReference>
<dbReference type="Pfam" id="PF00149">
    <property type="entry name" value="Metallophos"/>
    <property type="match status" value="1"/>
</dbReference>
<name>A0A3A1NB20_9FLAO</name>
<dbReference type="GO" id="GO:0016787">
    <property type="term" value="F:hydrolase activity"/>
    <property type="evidence" value="ECO:0007669"/>
    <property type="project" value="InterPro"/>
</dbReference>
<keyword evidence="1" id="KW-0812">Transmembrane</keyword>
<keyword evidence="1" id="KW-0472">Membrane</keyword>
<feature type="transmembrane region" description="Helical" evidence="1">
    <location>
        <begin position="12"/>
        <end position="30"/>
    </location>
</feature>
<dbReference type="SUPFAM" id="SSF56300">
    <property type="entry name" value="Metallo-dependent phosphatases"/>
    <property type="match status" value="1"/>
</dbReference>
<keyword evidence="1" id="KW-1133">Transmembrane helix</keyword>
<evidence type="ECO:0000256" key="1">
    <source>
        <dbReference type="SAM" id="Phobius"/>
    </source>
</evidence>
<dbReference type="PANTHER" id="PTHR46546:SF4">
    <property type="entry name" value="SHEWANELLA-LIKE PROTEIN PHOSPHATASE 1"/>
    <property type="match status" value="1"/>
</dbReference>
<protein>
    <recommendedName>
        <fullName evidence="2">Calcineurin-like phosphoesterase domain-containing protein</fullName>
    </recommendedName>
</protein>
<dbReference type="InterPro" id="IPR029052">
    <property type="entry name" value="Metallo-depent_PP-like"/>
</dbReference>
<sequence>MKKRLVTYFKNVFGTLLIVSLLGSIVLIALNGNFNYGHHDKRFDLDNEGPFVFHENDSLMSINFIKGNKNDGFYVDRKFFGKEITPETYSYFALEGSRFDFELHTEIKPPKSIYEDEQRIIAVSDIESGFRTFRDFLINNKVIDKQLEWTFGKGHLVLVGDFVDRGFSTTQVLWFIYKLEQEALKQGGQVHFILGNHEIKNLQDNFRKAAFKYHAVADILERPLSELYGPESFLGNWMSSKNTMEMINGHLFVHGGIHPEVAKTKLSLDVINALIRSKYRHPYYPRPDRTDTQLLIDIRKGPAWYRGYFNGELSEVDVNKGLDMFGAEAVIVGHTPQRKVSKLYDGLVFGIDVLHPKDYMDSFPFKASEGLLIQDGQYFRLLFDGTPIEL</sequence>
<dbReference type="AlphaFoldDB" id="A0A3A1NB20"/>
<dbReference type="PANTHER" id="PTHR46546">
    <property type="entry name" value="SHEWANELLA-LIKE PROTEIN PHOSPHATASE 1"/>
    <property type="match status" value="1"/>
</dbReference>
<dbReference type="Proteomes" id="UP000266067">
    <property type="component" value="Unassembled WGS sequence"/>
</dbReference>
<keyword evidence="4" id="KW-1185">Reference proteome</keyword>